<name>A0A151GBB0_DRECN</name>
<dbReference type="GeneID" id="63718943"/>
<gene>
    <name evidence="2" type="ORF">DCS_06300</name>
</gene>
<protein>
    <submittedName>
        <fullName evidence="2">Uncharacterized protein</fullName>
    </submittedName>
</protein>
<feature type="region of interest" description="Disordered" evidence="1">
    <location>
        <begin position="1"/>
        <end position="28"/>
    </location>
</feature>
<comment type="caution">
    <text evidence="2">The sequence shown here is derived from an EMBL/GenBank/DDBJ whole genome shotgun (WGS) entry which is preliminary data.</text>
</comment>
<evidence type="ECO:0000256" key="1">
    <source>
        <dbReference type="SAM" id="MobiDB-lite"/>
    </source>
</evidence>
<dbReference type="InParanoid" id="A0A151GBB0"/>
<accession>A0A151GBB0</accession>
<organism evidence="2 3">
    <name type="scientific">Drechmeria coniospora</name>
    <name type="common">Nematophagous fungus</name>
    <name type="synonym">Meria coniospora</name>
    <dbReference type="NCBI Taxonomy" id="98403"/>
    <lineage>
        <taxon>Eukaryota</taxon>
        <taxon>Fungi</taxon>
        <taxon>Dikarya</taxon>
        <taxon>Ascomycota</taxon>
        <taxon>Pezizomycotina</taxon>
        <taxon>Sordariomycetes</taxon>
        <taxon>Hypocreomycetidae</taxon>
        <taxon>Hypocreales</taxon>
        <taxon>Ophiocordycipitaceae</taxon>
        <taxon>Drechmeria</taxon>
    </lineage>
</organism>
<evidence type="ECO:0000313" key="3">
    <source>
        <dbReference type="Proteomes" id="UP000076580"/>
    </source>
</evidence>
<evidence type="ECO:0000313" key="2">
    <source>
        <dbReference type="EMBL" id="KYK54343.1"/>
    </source>
</evidence>
<dbReference type="RefSeq" id="XP_040653695.1">
    <property type="nucleotide sequence ID" value="XM_040803591.1"/>
</dbReference>
<reference evidence="2 3" key="1">
    <citation type="journal article" date="2016" name="Sci. Rep.">
        <title>Insights into Adaptations to a Near-Obligate Nematode Endoparasitic Lifestyle from the Finished Genome of Drechmeria coniospora.</title>
        <authorList>
            <person name="Zhang L."/>
            <person name="Zhou Z."/>
            <person name="Guo Q."/>
            <person name="Fokkens L."/>
            <person name="Miskei M."/>
            <person name="Pocsi I."/>
            <person name="Zhang W."/>
            <person name="Chen M."/>
            <person name="Wang L."/>
            <person name="Sun Y."/>
            <person name="Donzelli B.G."/>
            <person name="Gibson D.M."/>
            <person name="Nelson D.R."/>
            <person name="Luo J.G."/>
            <person name="Rep M."/>
            <person name="Liu H."/>
            <person name="Yang S."/>
            <person name="Wang J."/>
            <person name="Krasnoff S.B."/>
            <person name="Xu Y."/>
            <person name="Molnar I."/>
            <person name="Lin M."/>
        </authorList>
    </citation>
    <scope>NUCLEOTIDE SEQUENCE [LARGE SCALE GENOMIC DNA]</scope>
    <source>
        <strain evidence="2 3">ARSEF 6962</strain>
    </source>
</reference>
<dbReference type="Proteomes" id="UP000076580">
    <property type="component" value="Chromosome 03"/>
</dbReference>
<dbReference type="EMBL" id="LAYC01000003">
    <property type="protein sequence ID" value="KYK54343.1"/>
    <property type="molecule type" value="Genomic_DNA"/>
</dbReference>
<dbReference type="AlphaFoldDB" id="A0A151GBB0"/>
<feature type="compositionally biased region" description="Basic and acidic residues" evidence="1">
    <location>
        <begin position="9"/>
        <end position="19"/>
    </location>
</feature>
<keyword evidence="3" id="KW-1185">Reference proteome</keyword>
<proteinExistence type="predicted"/>
<sequence>MTQPATCKYEPRPDFRAGSESESESEFESEYRYRYRSRPIVGVQMSYIHNRYSARARIGISSTRGQRQMLHLKQAFAVPRQLLRVLGVPSTNTPGAKELVRL</sequence>